<dbReference type="PROSITE" id="PS50234">
    <property type="entry name" value="VWFA"/>
    <property type="match status" value="1"/>
</dbReference>
<dbReference type="InterPro" id="IPR036465">
    <property type="entry name" value="vWFA_dom_sf"/>
</dbReference>
<keyword evidence="3" id="KW-0813">Transport</keyword>
<comment type="similarity">
    <text evidence="2">Belongs to the prokaryotic sulfate-binding protein family.</text>
</comment>
<sequence>MEARKRKGRAALSLFLAGVLLLLSGCAGSGSRQPQGDPSKQQSFTSFGAGETIRILSGSENRELENVLKKCAEETKINIEISYQGSVDIMRDLEAGAEEYDAVWPASSLWISMGDQQHLVKHTESVSNTPVVFGIRKSLAQELGFVGQEVSVKDILAAIQEGKMSFCMTSATQSNSGASAYVGFLYALLGKEDAITLADLESSQLQQDMTRLLSGIERSSGSSEWLMDMFLEGDYDAMVNYECLVISTNQKLESEGKEPLYVVYPYDGLSIADSPLGYVDHGEKGKEEAFLKVQEYLLSDSVQNEIQRTGRRTGYAGVKEENKDIFKSEWGIDTERILSTITMPSSEVLIQALNLYQSKLRKPSLTVYCLDFSGSMIGEGNDQLVQAMAQVLLQENAEKNFLQAGERDVNLVITFDNGVIHTYEAKDASPQSLESLYKAVEEERPGGGTDIYLPAIEALREMRENYDLTQYTPAVILMTDGKSNGNMDFGDFQDFYLQEQMDVPVFSIMFGQAQESQLDELADLTNARVFDGREDLIGAFRSVKGYN</sequence>
<dbReference type="SMART" id="SM00327">
    <property type="entry name" value="VWA"/>
    <property type="match status" value="1"/>
</dbReference>
<evidence type="ECO:0000256" key="3">
    <source>
        <dbReference type="ARBA" id="ARBA00022448"/>
    </source>
</evidence>
<dbReference type="InterPro" id="IPR002035">
    <property type="entry name" value="VWF_A"/>
</dbReference>
<dbReference type="Pfam" id="PF00092">
    <property type="entry name" value="VWA"/>
    <property type="match status" value="1"/>
</dbReference>
<reference evidence="7" key="2">
    <citation type="submission" date="2021-04" db="EMBL/GenBank/DDBJ databases">
        <authorList>
            <person name="Gilroy R."/>
        </authorList>
    </citation>
    <scope>NUCLEOTIDE SEQUENCE</scope>
    <source>
        <strain evidence="7">CHK195-9823</strain>
    </source>
</reference>
<dbReference type="GO" id="GO:1902358">
    <property type="term" value="P:sulfate transmembrane transport"/>
    <property type="evidence" value="ECO:0007669"/>
    <property type="project" value="InterPro"/>
</dbReference>
<keyword evidence="5" id="KW-0574">Periplasm</keyword>
<dbReference type="SUPFAM" id="SSF53850">
    <property type="entry name" value="Periplasmic binding protein-like II"/>
    <property type="match status" value="1"/>
</dbReference>
<evidence type="ECO:0000259" key="6">
    <source>
        <dbReference type="PROSITE" id="PS50234"/>
    </source>
</evidence>
<evidence type="ECO:0000256" key="2">
    <source>
        <dbReference type="ARBA" id="ARBA00006099"/>
    </source>
</evidence>
<name>A0A9D1PA87_9FIRM</name>
<organism evidence="7 8">
    <name type="scientific">Candidatus Blautia stercorigallinarum</name>
    <dbReference type="NCBI Taxonomy" id="2838501"/>
    <lineage>
        <taxon>Bacteria</taxon>
        <taxon>Bacillati</taxon>
        <taxon>Bacillota</taxon>
        <taxon>Clostridia</taxon>
        <taxon>Lachnospirales</taxon>
        <taxon>Lachnospiraceae</taxon>
        <taxon>Blautia</taxon>
    </lineage>
</organism>
<dbReference type="PANTHER" id="PTHR30368">
    <property type="entry name" value="SULFATE-BINDING PROTEIN"/>
    <property type="match status" value="1"/>
</dbReference>
<dbReference type="AlphaFoldDB" id="A0A9D1PA87"/>
<protein>
    <submittedName>
        <fullName evidence="7">VWA domain-containing protein</fullName>
    </submittedName>
</protein>
<proteinExistence type="inferred from homology"/>
<accession>A0A9D1PA87</accession>
<dbReference type="Gene3D" id="3.40.50.410">
    <property type="entry name" value="von Willebrand factor, type A domain"/>
    <property type="match status" value="1"/>
</dbReference>
<evidence type="ECO:0000256" key="4">
    <source>
        <dbReference type="ARBA" id="ARBA00022729"/>
    </source>
</evidence>
<dbReference type="GO" id="GO:0140104">
    <property type="term" value="F:molecular carrier activity"/>
    <property type="evidence" value="ECO:0007669"/>
    <property type="project" value="InterPro"/>
</dbReference>
<evidence type="ECO:0000256" key="1">
    <source>
        <dbReference type="ARBA" id="ARBA00004418"/>
    </source>
</evidence>
<evidence type="ECO:0000313" key="8">
    <source>
        <dbReference type="Proteomes" id="UP000886814"/>
    </source>
</evidence>
<dbReference type="EMBL" id="DXIQ01000005">
    <property type="protein sequence ID" value="HIV37535.1"/>
    <property type="molecule type" value="Genomic_DNA"/>
</dbReference>
<reference evidence="7" key="1">
    <citation type="journal article" date="2021" name="PeerJ">
        <title>Extensive microbial diversity within the chicken gut microbiome revealed by metagenomics and culture.</title>
        <authorList>
            <person name="Gilroy R."/>
            <person name="Ravi A."/>
            <person name="Getino M."/>
            <person name="Pursley I."/>
            <person name="Horton D.L."/>
            <person name="Alikhan N.F."/>
            <person name="Baker D."/>
            <person name="Gharbi K."/>
            <person name="Hall N."/>
            <person name="Watson M."/>
            <person name="Adriaenssens E.M."/>
            <person name="Foster-Nyarko E."/>
            <person name="Jarju S."/>
            <person name="Secka A."/>
            <person name="Antonio M."/>
            <person name="Oren A."/>
            <person name="Chaudhuri R.R."/>
            <person name="La Ragione R."/>
            <person name="Hildebrand F."/>
            <person name="Pallen M.J."/>
        </authorList>
    </citation>
    <scope>NUCLEOTIDE SEQUENCE</scope>
    <source>
        <strain evidence="7">CHK195-9823</strain>
    </source>
</reference>
<feature type="domain" description="VWFA" evidence="6">
    <location>
        <begin position="365"/>
        <end position="526"/>
    </location>
</feature>
<dbReference type="Pfam" id="PF13531">
    <property type="entry name" value="SBP_bac_11"/>
    <property type="match status" value="1"/>
</dbReference>
<dbReference type="PANTHER" id="PTHR30368:SF2">
    <property type="entry name" value="SULFATE-BINDING PROTEIN"/>
    <property type="match status" value="1"/>
</dbReference>
<dbReference type="SUPFAM" id="SSF53300">
    <property type="entry name" value="vWA-like"/>
    <property type="match status" value="1"/>
</dbReference>
<comment type="caution">
    <text evidence="7">The sequence shown here is derived from an EMBL/GenBank/DDBJ whole genome shotgun (WGS) entry which is preliminary data.</text>
</comment>
<evidence type="ECO:0000256" key="5">
    <source>
        <dbReference type="ARBA" id="ARBA00022764"/>
    </source>
</evidence>
<dbReference type="CDD" id="cd00198">
    <property type="entry name" value="vWFA"/>
    <property type="match status" value="1"/>
</dbReference>
<keyword evidence="4" id="KW-0732">Signal</keyword>
<dbReference type="PROSITE" id="PS51257">
    <property type="entry name" value="PROKAR_LIPOPROTEIN"/>
    <property type="match status" value="1"/>
</dbReference>
<dbReference type="Proteomes" id="UP000886814">
    <property type="component" value="Unassembled WGS sequence"/>
</dbReference>
<dbReference type="GO" id="GO:0042597">
    <property type="term" value="C:periplasmic space"/>
    <property type="evidence" value="ECO:0007669"/>
    <property type="project" value="UniProtKB-SubCell"/>
</dbReference>
<evidence type="ECO:0000313" key="7">
    <source>
        <dbReference type="EMBL" id="HIV37535.1"/>
    </source>
</evidence>
<comment type="subcellular location">
    <subcellularLocation>
        <location evidence="1">Periplasm</location>
    </subcellularLocation>
</comment>
<gene>
    <name evidence="7" type="ORF">H9747_00815</name>
</gene>
<dbReference type="InterPro" id="IPR005669">
    <property type="entry name" value="Thiosulph/SO4-bd"/>
</dbReference>